<comment type="caution">
    <text evidence="2">The sequence shown here is derived from an EMBL/GenBank/DDBJ whole genome shotgun (WGS) entry which is preliminary data.</text>
</comment>
<dbReference type="AlphaFoldDB" id="A0AAJ0BIA9"/>
<evidence type="ECO:0000313" key="2">
    <source>
        <dbReference type="EMBL" id="KAK1758746.1"/>
    </source>
</evidence>
<accession>A0AAJ0BIA9</accession>
<proteinExistence type="predicted"/>
<feature type="signal peptide" evidence="1">
    <location>
        <begin position="1"/>
        <end position="26"/>
    </location>
</feature>
<protein>
    <submittedName>
        <fullName evidence="2">Uncharacterized protein</fullName>
    </submittedName>
</protein>
<name>A0AAJ0BIA9_9PEZI</name>
<reference evidence="2" key="1">
    <citation type="submission" date="2023-06" db="EMBL/GenBank/DDBJ databases">
        <title>Genome-scale phylogeny and comparative genomics of the fungal order Sordariales.</title>
        <authorList>
            <consortium name="Lawrence Berkeley National Laboratory"/>
            <person name="Hensen N."/>
            <person name="Bonometti L."/>
            <person name="Westerberg I."/>
            <person name="Brannstrom I.O."/>
            <person name="Guillou S."/>
            <person name="Cros-Aarteil S."/>
            <person name="Calhoun S."/>
            <person name="Haridas S."/>
            <person name="Kuo A."/>
            <person name="Mondo S."/>
            <person name="Pangilinan J."/>
            <person name="Riley R."/>
            <person name="Labutti K."/>
            <person name="Andreopoulos B."/>
            <person name="Lipzen A."/>
            <person name="Chen C."/>
            <person name="Yanf M."/>
            <person name="Daum C."/>
            <person name="Ng V."/>
            <person name="Clum A."/>
            <person name="Steindorff A."/>
            <person name="Ohm R."/>
            <person name="Martin F."/>
            <person name="Silar P."/>
            <person name="Natvig D."/>
            <person name="Lalanne C."/>
            <person name="Gautier V."/>
            <person name="Ament-Velasquez S.L."/>
            <person name="Kruys A."/>
            <person name="Hutchinson M.I."/>
            <person name="Powell A.J."/>
            <person name="Barry K."/>
            <person name="Miller A.N."/>
            <person name="Grigoriev I.V."/>
            <person name="Debuchy R."/>
            <person name="Gladieux P."/>
            <person name="Thoren M.H."/>
            <person name="Johannesson H."/>
        </authorList>
    </citation>
    <scope>NUCLEOTIDE SEQUENCE</scope>
    <source>
        <strain evidence="2">PSN4</strain>
    </source>
</reference>
<organism evidence="2 3">
    <name type="scientific">Echria macrotheca</name>
    <dbReference type="NCBI Taxonomy" id="438768"/>
    <lineage>
        <taxon>Eukaryota</taxon>
        <taxon>Fungi</taxon>
        <taxon>Dikarya</taxon>
        <taxon>Ascomycota</taxon>
        <taxon>Pezizomycotina</taxon>
        <taxon>Sordariomycetes</taxon>
        <taxon>Sordariomycetidae</taxon>
        <taxon>Sordariales</taxon>
        <taxon>Schizotheciaceae</taxon>
        <taxon>Echria</taxon>
    </lineage>
</organism>
<evidence type="ECO:0000313" key="3">
    <source>
        <dbReference type="Proteomes" id="UP001239445"/>
    </source>
</evidence>
<dbReference type="EMBL" id="MU839828">
    <property type="protein sequence ID" value="KAK1758746.1"/>
    <property type="molecule type" value="Genomic_DNA"/>
</dbReference>
<keyword evidence="1" id="KW-0732">Signal</keyword>
<dbReference type="Proteomes" id="UP001239445">
    <property type="component" value="Unassembled WGS sequence"/>
</dbReference>
<feature type="chain" id="PRO_5042584511" evidence="1">
    <location>
        <begin position="27"/>
        <end position="75"/>
    </location>
</feature>
<keyword evidence="3" id="KW-1185">Reference proteome</keyword>
<gene>
    <name evidence="2" type="ORF">QBC47DRAFT_370469</name>
</gene>
<evidence type="ECO:0000256" key="1">
    <source>
        <dbReference type="SAM" id="SignalP"/>
    </source>
</evidence>
<sequence length="75" mass="8142">MFVHPFQPNAMLLILYFLAQLRVVFCGAGNAGGASAWVGVVGGILDVPLDFKRTTYGIAMPCYTACCCWHRAINC</sequence>